<feature type="transmembrane region" description="Helical" evidence="11">
    <location>
        <begin position="318"/>
        <end position="338"/>
    </location>
</feature>
<keyword evidence="6" id="KW-1003">Cell membrane</keyword>
<evidence type="ECO:0000256" key="7">
    <source>
        <dbReference type="ARBA" id="ARBA00022692"/>
    </source>
</evidence>
<evidence type="ECO:0000256" key="5">
    <source>
        <dbReference type="ARBA" id="ARBA00022448"/>
    </source>
</evidence>
<feature type="domain" description="ABC3 transporter permease C-terminal" evidence="12">
    <location>
        <begin position="235"/>
        <end position="344"/>
    </location>
</feature>
<dbReference type="AlphaFoldDB" id="A0A1G9NFF7"/>
<evidence type="ECO:0000256" key="9">
    <source>
        <dbReference type="ARBA" id="ARBA00023136"/>
    </source>
</evidence>
<dbReference type="InterPro" id="IPR051125">
    <property type="entry name" value="ABC-4/HrtB_transporter"/>
</dbReference>
<keyword evidence="7 11" id="KW-0812">Transmembrane</keyword>
<evidence type="ECO:0000313" key="14">
    <source>
        <dbReference type="Proteomes" id="UP000182347"/>
    </source>
</evidence>
<evidence type="ECO:0000256" key="6">
    <source>
        <dbReference type="ARBA" id="ARBA00022475"/>
    </source>
</evidence>
<evidence type="ECO:0000259" key="12">
    <source>
        <dbReference type="Pfam" id="PF02687"/>
    </source>
</evidence>
<keyword evidence="9 11" id="KW-0472">Membrane</keyword>
<accession>A0A1G9NFF7</accession>
<keyword evidence="5" id="KW-0813">Transport</keyword>
<evidence type="ECO:0000313" key="13">
    <source>
        <dbReference type="EMBL" id="SDL84757.1"/>
    </source>
</evidence>
<keyword evidence="14" id="KW-1185">Reference proteome</keyword>
<evidence type="ECO:0000256" key="11">
    <source>
        <dbReference type="SAM" id="Phobius"/>
    </source>
</evidence>
<evidence type="ECO:0000256" key="2">
    <source>
        <dbReference type="ARBA" id="ARBA00008697"/>
    </source>
</evidence>
<comment type="similarity">
    <text evidence="2">Belongs to the ABC-4 integral membrane protein family. HrtB subfamily.</text>
</comment>
<name>A0A1G9NFF7_9BACI</name>
<reference evidence="14" key="1">
    <citation type="submission" date="2016-10" db="EMBL/GenBank/DDBJ databases">
        <authorList>
            <person name="Varghese N."/>
            <person name="Submissions S."/>
        </authorList>
    </citation>
    <scope>NUCLEOTIDE SEQUENCE [LARGE SCALE GENOMIC DNA]</scope>
    <source>
        <strain evidence="14">CGMCC 1.6199</strain>
    </source>
</reference>
<dbReference type="STRING" id="482461.SAMN05216244_0961"/>
<dbReference type="Pfam" id="PF02687">
    <property type="entry name" value="FtsX"/>
    <property type="match status" value="1"/>
</dbReference>
<comment type="subcellular location">
    <subcellularLocation>
        <location evidence="1">Cell membrane</location>
        <topology evidence="1">Multi-pass membrane protein</topology>
    </subcellularLocation>
</comment>
<feature type="transmembrane region" description="Helical" evidence="11">
    <location>
        <begin position="233"/>
        <end position="255"/>
    </location>
</feature>
<proteinExistence type="inferred from homology"/>
<gene>
    <name evidence="13" type="ORF">SAMN05216244_0961</name>
</gene>
<dbReference type="InterPro" id="IPR003838">
    <property type="entry name" value="ABC3_permease_C"/>
</dbReference>
<dbReference type="EMBL" id="FNHF01000001">
    <property type="protein sequence ID" value="SDL84757.1"/>
    <property type="molecule type" value="Genomic_DNA"/>
</dbReference>
<dbReference type="PANTHER" id="PTHR43738:SF1">
    <property type="entry name" value="HEMIN TRANSPORT SYSTEM PERMEASE PROTEIN HRTB-RELATED"/>
    <property type="match status" value="1"/>
</dbReference>
<sequence length="354" mass="38672">MFLAFKELKFSKLKYAMVGFILTAILFLLFFVNGLASGLATADSSSLKNLPADYVVMNSEAEGNILKSEVGENAQEELGDSVAKDQFTPLTITMSTVKGKDAVADVVYFALETDHPSLPPVIEGKPIEEITGEEVVVDESIKRQGYALHDTLHDENLGADFTIAGFLENHTYSHMSVVYTNLNDFNKRSFSNPDKNQALLYYGKETDVAKMDVLTLEETVESMPGYSETQGSLLMMVTFLFIISAFVSTVFFYVITIQKRNQFGVLKAIGASTAFIAKSLVLQVVFLTISGLVLSLLGVSGMTKLLPDEMPFEISWQMIGFTGIVFLALNVSGSLVSVHQVAKTDALEAIGRAD</sequence>
<evidence type="ECO:0000256" key="1">
    <source>
        <dbReference type="ARBA" id="ARBA00004651"/>
    </source>
</evidence>
<feature type="transmembrane region" description="Helical" evidence="11">
    <location>
        <begin position="275"/>
        <end position="298"/>
    </location>
</feature>
<evidence type="ECO:0000256" key="10">
    <source>
        <dbReference type="ARBA" id="ARBA00024973"/>
    </source>
</evidence>
<evidence type="ECO:0000256" key="3">
    <source>
        <dbReference type="ARBA" id="ARBA00011131"/>
    </source>
</evidence>
<evidence type="ECO:0000256" key="8">
    <source>
        <dbReference type="ARBA" id="ARBA00022989"/>
    </source>
</evidence>
<dbReference type="OrthoDB" id="384327at2"/>
<comment type="subunit">
    <text evidence="3">The complex is composed of two ATP-binding proteins (HrtA), two transmembrane proteins (HrtB) and a solute-binding protein.</text>
</comment>
<evidence type="ECO:0000256" key="4">
    <source>
        <dbReference type="ARBA" id="ARBA00016962"/>
    </source>
</evidence>
<keyword evidence="8 11" id="KW-1133">Transmembrane helix</keyword>
<dbReference type="PANTHER" id="PTHR43738">
    <property type="entry name" value="ABC TRANSPORTER, MEMBRANE PROTEIN"/>
    <property type="match status" value="1"/>
</dbReference>
<protein>
    <recommendedName>
        <fullName evidence="4">Putative hemin transport system permease protein HrtB</fullName>
    </recommendedName>
</protein>
<dbReference type="Proteomes" id="UP000182347">
    <property type="component" value="Unassembled WGS sequence"/>
</dbReference>
<dbReference type="GO" id="GO:0005886">
    <property type="term" value="C:plasma membrane"/>
    <property type="evidence" value="ECO:0007669"/>
    <property type="project" value="UniProtKB-SubCell"/>
</dbReference>
<dbReference type="RefSeq" id="WP_074597691.1">
    <property type="nucleotide sequence ID" value="NZ_FNHF01000001.1"/>
</dbReference>
<organism evidence="13 14">
    <name type="scientific">Sediminibacillus halophilus</name>
    <dbReference type="NCBI Taxonomy" id="482461"/>
    <lineage>
        <taxon>Bacteria</taxon>
        <taxon>Bacillati</taxon>
        <taxon>Bacillota</taxon>
        <taxon>Bacilli</taxon>
        <taxon>Bacillales</taxon>
        <taxon>Bacillaceae</taxon>
        <taxon>Sediminibacillus</taxon>
    </lineage>
</organism>
<comment type="function">
    <text evidence="10">Part of the ABC transporter complex hrt involved in hemin import. Responsible for the translocation of the substrate across the membrane.</text>
</comment>